<gene>
    <name evidence="1" type="ordered locus">Sinac_6452</name>
</gene>
<reference evidence="1 2" key="1">
    <citation type="submission" date="2012-02" db="EMBL/GenBank/DDBJ databases">
        <title>Complete sequence of chromosome of Singulisphaera acidiphila DSM 18658.</title>
        <authorList>
            <consortium name="US DOE Joint Genome Institute (JGI-PGF)"/>
            <person name="Lucas S."/>
            <person name="Copeland A."/>
            <person name="Lapidus A."/>
            <person name="Glavina del Rio T."/>
            <person name="Dalin E."/>
            <person name="Tice H."/>
            <person name="Bruce D."/>
            <person name="Goodwin L."/>
            <person name="Pitluck S."/>
            <person name="Peters L."/>
            <person name="Ovchinnikova G."/>
            <person name="Chertkov O."/>
            <person name="Kyrpides N."/>
            <person name="Mavromatis K."/>
            <person name="Ivanova N."/>
            <person name="Brettin T."/>
            <person name="Detter J.C."/>
            <person name="Han C."/>
            <person name="Larimer F."/>
            <person name="Land M."/>
            <person name="Hauser L."/>
            <person name="Markowitz V."/>
            <person name="Cheng J.-F."/>
            <person name="Hugenholtz P."/>
            <person name="Woyke T."/>
            <person name="Wu D."/>
            <person name="Tindall B."/>
            <person name="Pomrenke H."/>
            <person name="Brambilla E."/>
            <person name="Klenk H.-P."/>
            <person name="Eisen J.A."/>
        </authorList>
    </citation>
    <scope>NUCLEOTIDE SEQUENCE [LARGE SCALE GENOMIC DNA]</scope>
    <source>
        <strain evidence="2">ATCC BAA-1392 / DSM 18658 / VKM B-2454 / MOB10</strain>
    </source>
</reference>
<protein>
    <recommendedName>
        <fullName evidence="3">Verru_Chthon cassette protein A</fullName>
    </recommendedName>
</protein>
<evidence type="ECO:0008006" key="3">
    <source>
        <dbReference type="Google" id="ProtNLM"/>
    </source>
</evidence>
<sequence length="2246" mass="242310">MFATFPRTRNQRRGVVLILVLGMLGLLALIGVTFATFSGQVKINARNFSQAQNWPESTEMMDYALAQLIDDTDNPQSAIRGHSLKRDMYGNDGLYNSALAVNPANGLRFAISNAAPVPAPALGAPPTLVSVTDIDGTVHNVCVDGLIQVNTNIASNEPALYGYNFTRWVMRFPPVVDSTVVSATEPAAYYPSETHEILADVEGTGGRVFYVAPDDRSRWPGTTDVALPPQGVPLESPRTYGTDYSQAPIIPYPLPKVYGGTDYQPDADYPPIQNYNYYNYDYVTNLKTATPGQSTLVGLRWRTLNNTTSNLAGTFTLDGRFLHAFNGPGVSGLDQILDPVLGSKIAAVNAPALQNRGMAQYANFRTNGNILTGNINTKDNFLTPFSYGSPSICGMDEDYDACDLENWFLAMQSGDGQVMIPSFHRPGILISDQSVTAPTKNDPLSYYDDWTSQNPFSASKILRPRQADGHSALAFPNLHPDPNGKIQYDVDNDGDGNSDSVWLDLGYPARRNTDGRLFKPLFAFMVIGLNGRIPLNTAGNLQLRSLLGQDPVSTLQHYGVPLLAHASGKGYSPSEVDPTYALQNAFMRGAAGVQLYSPTDNAGGTAGGVVNGAGVYTAGDATNDFTTYANTQWWGNAGVPVSLTQLRNLLAGTRSPGLVKNASGVEVPTSGDSNFVFVNGKVTYLPNGVLDAGDASTTTTTTPIAGRWGEPADQPVALSILPLANAINVAAPPLSGWAPASPIYQYENQVRAGVSGQWTAVAGTLTPRYGDARDDNRNTFDWYPSNTGGGAITTLGENADFLDLSGSLVLPVERLRRFVTPIDVMGDGIVNSLVNPFSTAIGTVTPLLGGDKVGRVAYVKHFRPPGLVMATPPGLDLPAAPLPTTAPAIPTKPIWYPYESGAYWLQGIGKPAPPMNSAPVGVAPTQQVVPVDLTNNLYHGFESYRMPTPPGNIVTLSQFIGGMPSNTFPDPTVAPLNSWAPRFDQSINTLPVINPNAFASSSYPWLASLNEADEMNVYSPQSSDQPFGPSDLEWLYRQQDTDGLSLASRLKDLAPVSFTNPKDGTRRRRLFSIESWEPTNFVWANDNPAGDPQWPLVTETNAPYGNSQFYATANASGANLSLKDATLSTIDYLHGFHADAYDSRMTSPGYTVPRRLPSLAHRDRKINLNYPLPVSNRYDEPVRQKWIRETYQLLKMILPPKAVDTPEELVQLSQYVTNIIDFRDPDCTSTRFVNTDVYYATAATATEPATLAFTPPGGVPNSQLGLPWNGTNNVPPPSYSQLYDNQNSPYVIQYGMEYNPVAITEVLAYTFQYSGAPAPDTPRMWVELVNTLTAPAPAPTATNPAGSDPKACDLKLDGWDFIILPDTPAGRPDPFTGQLPMTTLPPAAPTPPLGVTVSNKKLASIGTTDPGGLTNPIRAITNNAPKAYVIQDAALSSGIETSPPTADATIDLVNNTNLQTATTGNYYWLYLRRPANPFDTSYDPARPNENRVVVDCFRFLYNKTTAVGSGGTVSPTPADGTLYSQRRLQPFRGGHAVPPIPPVVGAVNYCVPAYGYTEQPIKGLSGDTGSHFKGNWTAGASSTGAIYNTLGKAPGEETQNKDDYDWDMMQFNDRDFTSVAELLMVPGCPPGLFTKQFVELAPPIPVNPPTMGGTPPPLPTLFTNPSAKVTAGSTGVPATTSEPHTFPYLMDEFFYTAQSEPSIPGSPIPTMVTWPVPPTGPAPIHQTPNFNATFPIAVAGTLNANFPVVPNYIGGPSGAGWFRMFEFFDVPSPANGSTGLVADGTNYDWARQDLKPGLLNLNLIIDEEVFFAVMSESWLKTLGYVRNFTPPFFSPAQEDIDNMGATRLNVQQLNLSNAAASPPQAVTQVNVNGFPNSTYQMPNQGFMALDPLASYGSTVPIFDNRMKAAFSDFLKLRHGGSGYMFAHQTGHVGDPDGTTTLVASERPFHALSYPNVDYTVMRPAALPPTDSTTYAPWQPAWATLTTAKDGSTAPYPTYVGDPGVKNPYLFTQNNPVSPPPVPARRLFQLPDVWGNPTFYLTAGAINFPAPPGGTDPAVYPGNASNWPSTHVGATVTANFTGDPFVNWQNLNANLANTAVDLSAIPTTVPAGATPPAPYVFVPNFYLGANTTVNPPAPTDRNDNRQHPAFRSDWLHKVTNLTTVRTHQYAVWITVGFFEVTKQGDPTIGNAAPGLAYDHLGQELNIQNGKNVRYRSFFIIDRTRAVGFSPQAPGNFRDCITYRQTIE</sequence>
<dbReference type="STRING" id="886293.Sinac_6452"/>
<dbReference type="RefSeq" id="WP_015249613.1">
    <property type="nucleotide sequence ID" value="NC_019892.1"/>
</dbReference>
<evidence type="ECO:0000313" key="1">
    <source>
        <dbReference type="EMBL" id="AGA30530.1"/>
    </source>
</evidence>
<organism evidence="1 2">
    <name type="scientific">Singulisphaera acidiphila (strain ATCC BAA-1392 / DSM 18658 / VKM B-2454 / MOB10)</name>
    <dbReference type="NCBI Taxonomy" id="886293"/>
    <lineage>
        <taxon>Bacteria</taxon>
        <taxon>Pseudomonadati</taxon>
        <taxon>Planctomycetota</taxon>
        <taxon>Planctomycetia</taxon>
        <taxon>Isosphaerales</taxon>
        <taxon>Isosphaeraceae</taxon>
        <taxon>Singulisphaera</taxon>
    </lineage>
</organism>
<evidence type="ECO:0000313" key="2">
    <source>
        <dbReference type="Proteomes" id="UP000010798"/>
    </source>
</evidence>
<keyword evidence="2" id="KW-1185">Reference proteome</keyword>
<dbReference type="OrthoDB" id="219623at2"/>
<dbReference type="Proteomes" id="UP000010798">
    <property type="component" value="Chromosome"/>
</dbReference>
<proteinExistence type="predicted"/>
<accession>L0DNY4</accession>
<dbReference type="HOGENOM" id="CLU_230703_0_0_0"/>
<dbReference type="eggNOG" id="ENOG502Z9FP">
    <property type="taxonomic scope" value="Bacteria"/>
</dbReference>
<dbReference type="KEGG" id="saci:Sinac_6452"/>
<name>L0DNY4_SINAD</name>
<dbReference type="EMBL" id="CP003364">
    <property type="protein sequence ID" value="AGA30530.1"/>
    <property type="molecule type" value="Genomic_DNA"/>
</dbReference>